<proteinExistence type="predicted"/>
<evidence type="ECO:0000313" key="2">
    <source>
        <dbReference type="Proteomes" id="UP000198900"/>
    </source>
</evidence>
<dbReference type="EMBL" id="FNDI01000002">
    <property type="protein sequence ID" value="SDH16993.1"/>
    <property type="molecule type" value="Genomic_DNA"/>
</dbReference>
<protein>
    <submittedName>
        <fullName evidence="1">Uncharacterized protein</fullName>
    </submittedName>
</protein>
<dbReference type="AlphaFoldDB" id="A0A7Z7FEX5"/>
<gene>
    <name evidence="1" type="ORF">SAMN04487926_102386</name>
</gene>
<evidence type="ECO:0000313" key="1">
    <source>
        <dbReference type="EMBL" id="SDH16993.1"/>
    </source>
</evidence>
<dbReference type="Proteomes" id="UP000198900">
    <property type="component" value="Unassembled WGS sequence"/>
</dbReference>
<comment type="caution">
    <text evidence="1">The sequence shown here is derived from an EMBL/GenBank/DDBJ whole genome shotgun (WGS) entry which is preliminary data.</text>
</comment>
<keyword evidence="2" id="KW-1185">Reference proteome</keyword>
<accession>A0A7Z7FEX5</accession>
<name>A0A7Z7FEX5_9BURK</name>
<reference evidence="1" key="1">
    <citation type="submission" date="2016-10" db="EMBL/GenBank/DDBJ databases">
        <authorList>
            <person name="Varghese N."/>
            <person name="Submissions S."/>
        </authorList>
    </citation>
    <scope>NUCLEOTIDE SEQUENCE [LARGE SCALE GENOMIC DNA]</scope>
    <source>
        <strain evidence="1">YR281</strain>
    </source>
</reference>
<organism evidence="1 2">
    <name type="scientific">Paraburkholderia steynii</name>
    <dbReference type="NCBI Taxonomy" id="1245441"/>
    <lineage>
        <taxon>Bacteria</taxon>
        <taxon>Pseudomonadati</taxon>
        <taxon>Pseudomonadota</taxon>
        <taxon>Betaproteobacteria</taxon>
        <taxon>Burkholderiales</taxon>
        <taxon>Burkholderiaceae</taxon>
        <taxon>Paraburkholderia</taxon>
    </lineage>
</organism>
<sequence>MRPQWVIGSWNTLLRFRYSKARKRRALPRRAVTGTTVASATWAEAIWCAACTHAGVFRNGTAVLFSSIAKGGRTCSGLPLDIPTCVSGLKLRCISPQGEVARAGLVSVRFLPGRPRLFFVRCRKRVWFFGSVFCFRGVGVAGRCVWLFAGIRAMPSCFTRCPCAGRHLLFFAAAKKSRQKKAANTANISSCLRAPNRSYASDGNISVRVRCQRFESMPHPLQIPAQELAAANGLCRPGGKLCVGCRTVQVSALTRNTSLASPSGVMRLWRESLHTVCHLGGGGMSGTACCDAGA</sequence>